<feature type="region of interest" description="Disordered" evidence="3">
    <location>
        <begin position="405"/>
        <end position="428"/>
    </location>
</feature>
<gene>
    <name evidence="6" type="ORF">CCH79_00000531</name>
</gene>
<keyword evidence="4" id="KW-1133">Transmembrane helix</keyword>
<dbReference type="GO" id="GO:0006974">
    <property type="term" value="P:DNA damage response"/>
    <property type="evidence" value="ECO:0007669"/>
    <property type="project" value="TreeGrafter"/>
</dbReference>
<dbReference type="Gene3D" id="2.10.70.10">
    <property type="entry name" value="Complement Module, domain 1"/>
    <property type="match status" value="2"/>
</dbReference>
<feature type="domain" description="Sushi" evidence="5">
    <location>
        <begin position="198"/>
        <end position="261"/>
    </location>
</feature>
<comment type="caution">
    <text evidence="2">Lacks conserved residue(s) required for the propagation of feature annotation.</text>
</comment>
<dbReference type="Pfam" id="PF00084">
    <property type="entry name" value="Sushi"/>
    <property type="match status" value="2"/>
</dbReference>
<evidence type="ECO:0000259" key="5">
    <source>
        <dbReference type="PROSITE" id="PS50923"/>
    </source>
</evidence>
<keyword evidence="7" id="KW-1185">Reference proteome</keyword>
<evidence type="ECO:0000313" key="6">
    <source>
        <dbReference type="EMBL" id="PWA27789.1"/>
    </source>
</evidence>
<dbReference type="InterPro" id="IPR000436">
    <property type="entry name" value="Sushi_SCR_CCP_dom"/>
</dbReference>
<dbReference type="CDD" id="cd00033">
    <property type="entry name" value="CCP"/>
    <property type="match status" value="2"/>
</dbReference>
<dbReference type="PROSITE" id="PS50923">
    <property type="entry name" value="SUSHI"/>
    <property type="match status" value="2"/>
</dbReference>
<dbReference type="STRING" id="33528.ENSGAFP00000004272"/>
<dbReference type="InterPro" id="IPR042866">
    <property type="entry name" value="SUSD6"/>
</dbReference>
<feature type="compositionally biased region" description="Pro residues" evidence="3">
    <location>
        <begin position="414"/>
        <end position="423"/>
    </location>
</feature>
<feature type="domain" description="Sushi" evidence="5">
    <location>
        <begin position="263"/>
        <end position="326"/>
    </location>
</feature>
<keyword evidence="4" id="KW-0812">Transmembrane</keyword>
<accession>A0A315VZA9</accession>
<dbReference type="SMART" id="SM00032">
    <property type="entry name" value="CCP"/>
    <property type="match status" value="2"/>
</dbReference>
<evidence type="ECO:0000256" key="2">
    <source>
        <dbReference type="PROSITE-ProRule" id="PRU00302"/>
    </source>
</evidence>
<evidence type="ECO:0000313" key="7">
    <source>
        <dbReference type="Proteomes" id="UP000250572"/>
    </source>
</evidence>
<sequence length="533" mass="57555">MNNKRYEEVIVKPLSSSPVSGLPPQAYADSSSSSSSSTGSYWVETSSRQFLWHTECSLFPDTCLCWCSPWLPLHSRSLGQLKNCSSSLLAGSLADWLPLHFSSSSCSLMVMHQVLQALVTRVDFGRLSPSTSVPDSALMPLLAGRLEPLKHDQPTVTLTVFHLEVGMSASQLSSTETAVEEKKGALAVRHLRTSSHLLCCAPPHRVQHGSLLNQTESNQVSYPPGSQLTFGCDPGYTPDGPAIVFCTSDGVWSRSPPNCIKNYVCSPPTEPENGGYRCHPTPCHRLIHNTVIEYFCDEGYTMKGDYKYLTCLNGEWDNPMQISCRLTQDKEPSLPLGMPALSIVLTTASSVLLILLLVVLFVLVQPKLKSFHHNRREQGVSGQTSSIVVEGVQVSLPSYEEAVYGSSGPCGMSGPPPSPPPAAASPESRVPIVLSEGLPQGAAGGQSSSRSRQHRELDFCLPSTSSSSFSSRRHAETVLVHQAPSSSSCSSSTSWAREHLAGAWAGPLPLRRDSESSDQHSLLSVTSVDEFAD</sequence>
<feature type="non-terminal residue" evidence="6">
    <location>
        <position position="533"/>
    </location>
</feature>
<feature type="disulfide bond" evidence="2">
    <location>
        <begin position="232"/>
        <end position="259"/>
    </location>
</feature>
<dbReference type="Proteomes" id="UP000250572">
    <property type="component" value="Unassembled WGS sequence"/>
</dbReference>
<proteinExistence type="predicted"/>
<protein>
    <recommendedName>
        <fullName evidence="5">Sushi domain-containing protein</fullName>
    </recommendedName>
</protein>
<evidence type="ECO:0000256" key="1">
    <source>
        <dbReference type="ARBA" id="ARBA00023157"/>
    </source>
</evidence>
<dbReference type="PANTHER" id="PTHR46839:SF1">
    <property type="entry name" value="SUSHI DOMAIN-CONTAINING 6"/>
    <property type="match status" value="1"/>
</dbReference>
<dbReference type="EMBL" id="NHOQ01001000">
    <property type="protein sequence ID" value="PWA27789.1"/>
    <property type="molecule type" value="Genomic_DNA"/>
</dbReference>
<dbReference type="PANTHER" id="PTHR46839">
    <property type="entry name" value="SUSHI DOMAIN-CONTAINING PROTEIN 6"/>
    <property type="match status" value="1"/>
</dbReference>
<feature type="transmembrane region" description="Helical" evidence="4">
    <location>
        <begin position="340"/>
        <end position="364"/>
    </location>
</feature>
<name>A0A315VZA9_GAMAF</name>
<dbReference type="SUPFAM" id="SSF57535">
    <property type="entry name" value="Complement control module/SCR domain"/>
    <property type="match status" value="2"/>
</dbReference>
<feature type="region of interest" description="Disordered" evidence="3">
    <location>
        <begin position="15"/>
        <end position="37"/>
    </location>
</feature>
<reference evidence="6 7" key="1">
    <citation type="journal article" date="2018" name="G3 (Bethesda)">
        <title>A High-Quality Reference Genome for the Invasive Mosquitofish Gambusia affinis Using a Chicago Library.</title>
        <authorList>
            <person name="Hoffberg S.L."/>
            <person name="Troendle N.J."/>
            <person name="Glenn T.C."/>
            <person name="Mahmud O."/>
            <person name="Louha S."/>
            <person name="Chalopin D."/>
            <person name="Bennetzen J.L."/>
            <person name="Mauricio R."/>
        </authorList>
    </citation>
    <scope>NUCLEOTIDE SEQUENCE [LARGE SCALE GENOMIC DNA]</scope>
    <source>
        <strain evidence="6">NE01/NJP1002.9</strain>
        <tissue evidence="6">Muscle</tissue>
    </source>
</reference>
<dbReference type="AlphaFoldDB" id="A0A315VZA9"/>
<feature type="region of interest" description="Disordered" evidence="3">
    <location>
        <begin position="507"/>
        <end position="533"/>
    </location>
</feature>
<keyword evidence="2" id="KW-0768">Sushi</keyword>
<evidence type="ECO:0000256" key="4">
    <source>
        <dbReference type="SAM" id="Phobius"/>
    </source>
</evidence>
<organism evidence="6 7">
    <name type="scientific">Gambusia affinis</name>
    <name type="common">Western mosquitofish</name>
    <name type="synonym">Heterandria affinis</name>
    <dbReference type="NCBI Taxonomy" id="33528"/>
    <lineage>
        <taxon>Eukaryota</taxon>
        <taxon>Metazoa</taxon>
        <taxon>Chordata</taxon>
        <taxon>Craniata</taxon>
        <taxon>Vertebrata</taxon>
        <taxon>Euteleostomi</taxon>
        <taxon>Actinopterygii</taxon>
        <taxon>Neopterygii</taxon>
        <taxon>Teleostei</taxon>
        <taxon>Neoteleostei</taxon>
        <taxon>Acanthomorphata</taxon>
        <taxon>Ovalentaria</taxon>
        <taxon>Atherinomorphae</taxon>
        <taxon>Cyprinodontiformes</taxon>
        <taxon>Poeciliidae</taxon>
        <taxon>Poeciliinae</taxon>
        <taxon>Gambusia</taxon>
    </lineage>
</organism>
<comment type="caution">
    <text evidence="6">The sequence shown here is derived from an EMBL/GenBank/DDBJ whole genome shotgun (WGS) entry which is preliminary data.</text>
</comment>
<keyword evidence="4" id="KW-0472">Membrane</keyword>
<dbReference type="InterPro" id="IPR035976">
    <property type="entry name" value="Sushi/SCR/CCP_sf"/>
</dbReference>
<evidence type="ECO:0000256" key="3">
    <source>
        <dbReference type="SAM" id="MobiDB-lite"/>
    </source>
</evidence>
<keyword evidence="1 2" id="KW-1015">Disulfide bond</keyword>